<gene>
    <name evidence="1" type="primary">akap14</name>
</gene>
<dbReference type="Proteomes" id="UP000472271">
    <property type="component" value="Chromosome 12"/>
</dbReference>
<dbReference type="RefSeq" id="XP_030004184.1">
    <property type="nucleotide sequence ID" value="XM_030148324.1"/>
</dbReference>
<dbReference type="InParanoid" id="A0A673BWA6"/>
<dbReference type="FunCoup" id="A0A673BWA6">
    <property type="interactions" value="1"/>
</dbReference>
<dbReference type="PANTHER" id="PTHR35075:SF1">
    <property type="entry name" value="A-KINASE ANCHOR PROTEIN 14"/>
    <property type="match status" value="1"/>
</dbReference>
<reference evidence="1" key="1">
    <citation type="submission" date="2019-06" db="EMBL/GenBank/DDBJ databases">
        <authorList>
            <consortium name="Wellcome Sanger Institute Data Sharing"/>
        </authorList>
    </citation>
    <scope>NUCLEOTIDE SEQUENCE [LARGE SCALE GENOMIC DNA]</scope>
</reference>
<reference evidence="1" key="3">
    <citation type="submission" date="2025-09" db="UniProtKB">
        <authorList>
            <consortium name="Ensembl"/>
        </authorList>
    </citation>
    <scope>IDENTIFICATION</scope>
</reference>
<dbReference type="GO" id="GO:0034237">
    <property type="term" value="F:protein kinase A regulatory subunit binding"/>
    <property type="evidence" value="ECO:0007669"/>
    <property type="project" value="TreeGrafter"/>
</dbReference>
<organism evidence="1 2">
    <name type="scientific">Sphaeramia orbicularis</name>
    <name type="common">orbiculate cardinalfish</name>
    <dbReference type="NCBI Taxonomy" id="375764"/>
    <lineage>
        <taxon>Eukaryota</taxon>
        <taxon>Metazoa</taxon>
        <taxon>Chordata</taxon>
        <taxon>Craniata</taxon>
        <taxon>Vertebrata</taxon>
        <taxon>Euteleostomi</taxon>
        <taxon>Actinopterygii</taxon>
        <taxon>Neopterygii</taxon>
        <taxon>Teleostei</taxon>
        <taxon>Neoteleostei</taxon>
        <taxon>Acanthomorphata</taxon>
        <taxon>Gobiaria</taxon>
        <taxon>Kurtiformes</taxon>
        <taxon>Apogonoidei</taxon>
        <taxon>Apogonidae</taxon>
        <taxon>Apogoninae</taxon>
        <taxon>Sphaeramia</taxon>
    </lineage>
</organism>
<reference evidence="1" key="2">
    <citation type="submission" date="2025-08" db="UniProtKB">
        <authorList>
            <consortium name="Ensembl"/>
        </authorList>
    </citation>
    <scope>IDENTIFICATION</scope>
</reference>
<proteinExistence type="predicted"/>
<name>A0A673BWA6_9TELE</name>
<dbReference type="CTD" id="158798"/>
<dbReference type="PANTHER" id="PTHR35075">
    <property type="entry name" value="A-KINASE ANCHOR PROTEIN 14"/>
    <property type="match status" value="1"/>
</dbReference>
<dbReference type="InterPro" id="IPR025663">
    <property type="entry name" value="AKAP_28"/>
</dbReference>
<dbReference type="GeneID" id="115429073"/>
<protein>
    <submittedName>
        <fullName evidence="1">Uncharacterized protein</fullName>
    </submittedName>
</protein>
<sequence>MENDQTSSSGLNLSAESTLLVKTLLEKHHRAKKQDDTNTEMRNTNWVTGENFTVEVGKMQIEEYIQTWELQPCWLHSLVFLCSVDEEHHTFHLYRARFSTPTPRKPIQGTASVYFAVDKVKPHTLPVEVYYIVESNRLMHAAGRTRFREKWLADVIESKSLLQREMDLWTNEVAPETS</sequence>
<dbReference type="Ensembl" id="ENSSORT00005046001.1">
    <property type="protein sequence ID" value="ENSSORP00005044867.1"/>
    <property type="gene ID" value="ENSSORG00005020629.1"/>
</dbReference>
<evidence type="ECO:0000313" key="1">
    <source>
        <dbReference type="Ensembl" id="ENSSORP00005044867.1"/>
    </source>
</evidence>
<keyword evidence="2" id="KW-1185">Reference proteome</keyword>
<accession>A0A673BWA6</accession>
<dbReference type="Pfam" id="PF14469">
    <property type="entry name" value="AKAP28"/>
    <property type="match status" value="1"/>
</dbReference>
<dbReference type="GO" id="GO:0005952">
    <property type="term" value="C:cAMP-dependent protein kinase complex"/>
    <property type="evidence" value="ECO:0007669"/>
    <property type="project" value="TreeGrafter"/>
</dbReference>
<evidence type="ECO:0000313" key="2">
    <source>
        <dbReference type="Proteomes" id="UP000472271"/>
    </source>
</evidence>
<dbReference type="AlphaFoldDB" id="A0A673BWA6"/>
<dbReference type="InterPro" id="IPR053084">
    <property type="entry name" value="AKAP"/>
</dbReference>